<dbReference type="InterPro" id="IPR000560">
    <property type="entry name" value="His_Pase_clade-2"/>
</dbReference>
<feature type="non-terminal residue" evidence="9">
    <location>
        <position position="346"/>
    </location>
</feature>
<dbReference type="Pfam" id="PF00328">
    <property type="entry name" value="His_Phos_2"/>
    <property type="match status" value="2"/>
</dbReference>
<evidence type="ECO:0000256" key="6">
    <source>
        <dbReference type="ARBA" id="ARBA00023157"/>
    </source>
</evidence>
<dbReference type="Proteomes" id="UP001432322">
    <property type="component" value="Unassembled WGS sequence"/>
</dbReference>
<keyword evidence="4" id="KW-0732">Signal</keyword>
<proteinExistence type="inferred from homology"/>
<dbReference type="EMBL" id="BTSY01000004">
    <property type="protein sequence ID" value="GMT23362.1"/>
    <property type="molecule type" value="Genomic_DNA"/>
</dbReference>
<dbReference type="PANTHER" id="PTHR11567:SF211">
    <property type="entry name" value="PROSTATIC ACID PHOSPHATASE"/>
    <property type="match status" value="1"/>
</dbReference>
<comment type="catalytic activity">
    <reaction evidence="1">
        <text>a phosphate monoester + H2O = an alcohol + phosphate</text>
        <dbReference type="Rhea" id="RHEA:15017"/>
        <dbReference type="ChEBI" id="CHEBI:15377"/>
        <dbReference type="ChEBI" id="CHEBI:30879"/>
        <dbReference type="ChEBI" id="CHEBI:43474"/>
        <dbReference type="ChEBI" id="CHEBI:67140"/>
        <dbReference type="EC" id="3.1.3.2"/>
    </reaction>
</comment>
<evidence type="ECO:0000256" key="7">
    <source>
        <dbReference type="ARBA" id="ARBA00023180"/>
    </source>
</evidence>
<dbReference type="EC" id="3.1.3.2" evidence="3"/>
<dbReference type="InterPro" id="IPR050645">
    <property type="entry name" value="Histidine_acid_phosphatase"/>
</dbReference>
<dbReference type="SUPFAM" id="SSF53254">
    <property type="entry name" value="Phosphoglycerate mutase-like"/>
    <property type="match status" value="1"/>
</dbReference>
<sequence length="346" mass="38717">FQLWRHGDRSPSTTFSSDPIQESSWTFGEEGFGVLTPIGMEQHFNLGRIMRSRYVDSGFLSQQYRAKEVKVFASKIVRTQVSAVSNMIGMYGSSNGSLGGISYPETPGWPTGFIPVPAQILEEASNALMNCRRTQFMLSELTRLTGITAILDTLEQFFEPLFCESIHFPSSLFSWCPREVFDAVIDTFKVIDDLKAGVGLEDAVEGVDLSYQIPLLHGGYFTQMMKKAMKNEREEGVKYYAVSAHDVEVSAVLSIFGLKSLLYKGRPNFAASILFELWTDETGNEFVKVLFRNGDSDNLRVVTSLIEECDGDFCPIDVIQMYITRFNPGDLFELCAKPLKVATRAA</sequence>
<protein>
    <recommendedName>
        <fullName evidence="3">acid phosphatase</fullName>
        <ecNumber evidence="3">3.1.3.2</ecNumber>
    </recommendedName>
</protein>
<evidence type="ECO:0000256" key="8">
    <source>
        <dbReference type="SAM" id="MobiDB-lite"/>
    </source>
</evidence>
<organism evidence="9 10">
    <name type="scientific">Pristionchus fissidentatus</name>
    <dbReference type="NCBI Taxonomy" id="1538716"/>
    <lineage>
        <taxon>Eukaryota</taxon>
        <taxon>Metazoa</taxon>
        <taxon>Ecdysozoa</taxon>
        <taxon>Nematoda</taxon>
        <taxon>Chromadorea</taxon>
        <taxon>Rhabditida</taxon>
        <taxon>Rhabditina</taxon>
        <taxon>Diplogasteromorpha</taxon>
        <taxon>Diplogasteroidea</taxon>
        <taxon>Neodiplogasteridae</taxon>
        <taxon>Pristionchus</taxon>
    </lineage>
</organism>
<dbReference type="AlphaFoldDB" id="A0AAV5VUK5"/>
<evidence type="ECO:0000256" key="1">
    <source>
        <dbReference type="ARBA" id="ARBA00000032"/>
    </source>
</evidence>
<feature type="compositionally biased region" description="Polar residues" evidence="8">
    <location>
        <begin position="10"/>
        <end position="21"/>
    </location>
</feature>
<keyword evidence="5" id="KW-0378">Hydrolase</keyword>
<feature type="non-terminal residue" evidence="9">
    <location>
        <position position="1"/>
    </location>
</feature>
<comment type="caution">
    <text evidence="9">The sequence shown here is derived from an EMBL/GenBank/DDBJ whole genome shotgun (WGS) entry which is preliminary data.</text>
</comment>
<name>A0AAV5VUK5_9BILA</name>
<evidence type="ECO:0000256" key="3">
    <source>
        <dbReference type="ARBA" id="ARBA00012646"/>
    </source>
</evidence>
<dbReference type="Gene3D" id="3.40.50.1240">
    <property type="entry name" value="Phosphoglycerate mutase-like"/>
    <property type="match status" value="1"/>
</dbReference>
<dbReference type="CDD" id="cd07061">
    <property type="entry name" value="HP_HAP_like"/>
    <property type="match status" value="1"/>
</dbReference>
<evidence type="ECO:0000256" key="4">
    <source>
        <dbReference type="ARBA" id="ARBA00022729"/>
    </source>
</evidence>
<gene>
    <name evidence="9" type="ORF">PFISCL1PPCAC_14659</name>
</gene>
<dbReference type="GO" id="GO:0003993">
    <property type="term" value="F:acid phosphatase activity"/>
    <property type="evidence" value="ECO:0007669"/>
    <property type="project" value="UniProtKB-EC"/>
</dbReference>
<keyword evidence="10" id="KW-1185">Reference proteome</keyword>
<reference evidence="9" key="1">
    <citation type="submission" date="2023-10" db="EMBL/GenBank/DDBJ databases">
        <title>Genome assembly of Pristionchus species.</title>
        <authorList>
            <person name="Yoshida K."/>
            <person name="Sommer R.J."/>
        </authorList>
    </citation>
    <scope>NUCLEOTIDE SEQUENCE</scope>
    <source>
        <strain evidence="9">RS5133</strain>
    </source>
</reference>
<accession>A0AAV5VUK5</accession>
<keyword evidence="6" id="KW-1015">Disulfide bond</keyword>
<evidence type="ECO:0000313" key="10">
    <source>
        <dbReference type="Proteomes" id="UP001432322"/>
    </source>
</evidence>
<dbReference type="PANTHER" id="PTHR11567">
    <property type="entry name" value="ACID PHOSPHATASE-RELATED"/>
    <property type="match status" value="1"/>
</dbReference>
<dbReference type="InterPro" id="IPR029033">
    <property type="entry name" value="His_PPase_superfam"/>
</dbReference>
<feature type="region of interest" description="Disordered" evidence="8">
    <location>
        <begin position="1"/>
        <end position="21"/>
    </location>
</feature>
<evidence type="ECO:0000313" key="9">
    <source>
        <dbReference type="EMBL" id="GMT23362.1"/>
    </source>
</evidence>
<comment type="similarity">
    <text evidence="2">Belongs to the histidine acid phosphatase family.</text>
</comment>
<evidence type="ECO:0000256" key="2">
    <source>
        <dbReference type="ARBA" id="ARBA00005375"/>
    </source>
</evidence>
<keyword evidence="7" id="KW-0325">Glycoprotein</keyword>
<evidence type="ECO:0000256" key="5">
    <source>
        <dbReference type="ARBA" id="ARBA00022801"/>
    </source>
</evidence>